<dbReference type="EMBL" id="CM047905">
    <property type="protein sequence ID" value="KAJ0088065.1"/>
    <property type="molecule type" value="Genomic_DNA"/>
</dbReference>
<reference evidence="2" key="1">
    <citation type="journal article" date="2023" name="G3 (Bethesda)">
        <title>Genome assembly and association tests identify interacting loci associated with vigor, precocity, and sex in interspecific pistachio rootstocks.</title>
        <authorList>
            <person name="Palmer W."/>
            <person name="Jacygrad E."/>
            <person name="Sagayaradj S."/>
            <person name="Cavanaugh K."/>
            <person name="Han R."/>
            <person name="Bertier L."/>
            <person name="Beede B."/>
            <person name="Kafkas S."/>
            <person name="Golino D."/>
            <person name="Preece J."/>
            <person name="Michelmore R."/>
        </authorList>
    </citation>
    <scope>NUCLEOTIDE SEQUENCE [LARGE SCALE GENOMIC DNA]</scope>
</reference>
<evidence type="ECO:0000313" key="1">
    <source>
        <dbReference type="EMBL" id="KAJ0088065.1"/>
    </source>
</evidence>
<comment type="caution">
    <text evidence="1">The sequence shown here is derived from an EMBL/GenBank/DDBJ whole genome shotgun (WGS) entry which is preliminary data.</text>
</comment>
<keyword evidence="2" id="KW-1185">Reference proteome</keyword>
<name>A0ACC1ANB5_9ROSI</name>
<gene>
    <name evidence="1" type="ORF">Patl1_31453</name>
</gene>
<evidence type="ECO:0000313" key="2">
    <source>
        <dbReference type="Proteomes" id="UP001164250"/>
    </source>
</evidence>
<sequence>MNSVRSYASVALLNGEIMSLVVGIDAHGTIQDEWTLCPSLKKAKSGLGGVTFDNKIYAIGVGNSVDCFLDVEMSDLKLERWISMLPLQQKVHFSPAFESV</sequence>
<accession>A0ACC1ANB5</accession>
<proteinExistence type="predicted"/>
<protein>
    <submittedName>
        <fullName evidence="1">Uncharacterized protein</fullName>
    </submittedName>
</protein>
<dbReference type="Proteomes" id="UP001164250">
    <property type="component" value="Chromosome 9"/>
</dbReference>
<organism evidence="1 2">
    <name type="scientific">Pistacia atlantica</name>
    <dbReference type="NCBI Taxonomy" id="434234"/>
    <lineage>
        <taxon>Eukaryota</taxon>
        <taxon>Viridiplantae</taxon>
        <taxon>Streptophyta</taxon>
        <taxon>Embryophyta</taxon>
        <taxon>Tracheophyta</taxon>
        <taxon>Spermatophyta</taxon>
        <taxon>Magnoliopsida</taxon>
        <taxon>eudicotyledons</taxon>
        <taxon>Gunneridae</taxon>
        <taxon>Pentapetalae</taxon>
        <taxon>rosids</taxon>
        <taxon>malvids</taxon>
        <taxon>Sapindales</taxon>
        <taxon>Anacardiaceae</taxon>
        <taxon>Pistacia</taxon>
    </lineage>
</organism>